<evidence type="ECO:0000256" key="3">
    <source>
        <dbReference type="ARBA" id="ARBA00022737"/>
    </source>
</evidence>
<dbReference type="InterPro" id="IPR011990">
    <property type="entry name" value="TPR-like_helical_dom_sf"/>
</dbReference>
<dbReference type="GO" id="GO:0005743">
    <property type="term" value="C:mitochondrial inner membrane"/>
    <property type="evidence" value="ECO:0007669"/>
    <property type="project" value="TreeGrafter"/>
</dbReference>
<dbReference type="PANTHER" id="PTHR13143">
    <property type="entry name" value="TETRATRICOPEPTIDE REPEAT PROTEIN 19"/>
    <property type="match status" value="1"/>
</dbReference>
<organism evidence="7 8">
    <name type="scientific">Pavo cristatus</name>
    <name type="common">Indian peafowl</name>
    <name type="synonym">Blue peafowl</name>
    <dbReference type="NCBI Taxonomy" id="9049"/>
    <lineage>
        <taxon>Eukaryota</taxon>
        <taxon>Metazoa</taxon>
        <taxon>Chordata</taxon>
        <taxon>Craniata</taxon>
        <taxon>Vertebrata</taxon>
        <taxon>Euteleostomi</taxon>
        <taxon>Archelosauria</taxon>
        <taxon>Archosauria</taxon>
        <taxon>Dinosauria</taxon>
        <taxon>Saurischia</taxon>
        <taxon>Theropoda</taxon>
        <taxon>Coelurosauria</taxon>
        <taxon>Aves</taxon>
        <taxon>Neognathae</taxon>
        <taxon>Galloanserae</taxon>
        <taxon>Galliformes</taxon>
        <taxon>Phasianidae</taxon>
        <taxon>Phasianinae</taxon>
        <taxon>Pavo</taxon>
    </lineage>
</organism>
<evidence type="ECO:0000256" key="2">
    <source>
        <dbReference type="ARBA" id="ARBA00008219"/>
    </source>
</evidence>
<keyword evidence="8" id="KW-1185">Reference proteome</keyword>
<name>A0A8C9FVX2_PAVCR</name>
<keyword evidence="4" id="KW-0802">TPR repeat</keyword>
<dbReference type="Proteomes" id="UP000694428">
    <property type="component" value="Unplaced"/>
</dbReference>
<accession>A0A8C9FVX2</accession>
<dbReference type="PANTHER" id="PTHR13143:SF6">
    <property type="entry name" value="TETRATRICOPEPTIDE REPEAT PROTEIN 19, MITOCHONDRIAL"/>
    <property type="match status" value="1"/>
</dbReference>
<evidence type="ECO:0000313" key="8">
    <source>
        <dbReference type="Proteomes" id="UP000694428"/>
    </source>
</evidence>
<dbReference type="Gene3D" id="1.25.40.10">
    <property type="entry name" value="Tetratricopeptide repeat domain"/>
    <property type="match status" value="1"/>
</dbReference>
<dbReference type="Pfam" id="PF13424">
    <property type="entry name" value="TPR_12"/>
    <property type="match status" value="1"/>
</dbReference>
<comment type="similarity">
    <text evidence="2">Belongs to the TTC19 family.</text>
</comment>
<keyword evidence="3" id="KW-0677">Repeat</keyword>
<dbReference type="AlphaFoldDB" id="A0A8C9FVX2"/>
<reference evidence="7" key="2">
    <citation type="submission" date="2025-09" db="UniProtKB">
        <authorList>
            <consortium name="Ensembl"/>
        </authorList>
    </citation>
    <scope>IDENTIFICATION</scope>
</reference>
<reference evidence="7" key="1">
    <citation type="submission" date="2025-08" db="UniProtKB">
        <authorList>
            <consortium name="Ensembl"/>
        </authorList>
    </citation>
    <scope>IDENTIFICATION</scope>
</reference>
<dbReference type="Ensembl" id="ENSPSTT00000022985.1">
    <property type="protein sequence ID" value="ENSPSTP00000021889.1"/>
    <property type="gene ID" value="ENSPSTG00000016022.1"/>
</dbReference>
<evidence type="ECO:0008006" key="9">
    <source>
        <dbReference type="Google" id="ProtNLM"/>
    </source>
</evidence>
<comment type="subcellular location">
    <subcellularLocation>
        <location evidence="1">Mitochondrion</location>
    </subcellularLocation>
</comment>
<evidence type="ECO:0000256" key="4">
    <source>
        <dbReference type="ARBA" id="ARBA00022803"/>
    </source>
</evidence>
<proteinExistence type="inferred from homology"/>
<dbReference type="InterPro" id="IPR040395">
    <property type="entry name" value="TTC19"/>
</dbReference>
<evidence type="ECO:0000256" key="6">
    <source>
        <dbReference type="ARBA" id="ARBA00023128"/>
    </source>
</evidence>
<evidence type="ECO:0000256" key="5">
    <source>
        <dbReference type="ARBA" id="ARBA00022946"/>
    </source>
</evidence>
<dbReference type="GO" id="GO:0034551">
    <property type="term" value="P:mitochondrial respiratory chain complex III assembly"/>
    <property type="evidence" value="ECO:0007669"/>
    <property type="project" value="InterPro"/>
</dbReference>
<protein>
    <recommendedName>
        <fullName evidence="9">Tetratricopeptide repeat protein</fullName>
    </recommendedName>
</protein>
<evidence type="ECO:0000256" key="1">
    <source>
        <dbReference type="ARBA" id="ARBA00004173"/>
    </source>
</evidence>
<sequence>MNDLATVLDAQGHYDEAYSHVKRAAELAKVTQHPEEHMVLNNLAAILMHRNFLQAKQVYKEALRQAEQKGDADSVRHIQKELAELAKRKKGSE</sequence>
<evidence type="ECO:0000313" key="7">
    <source>
        <dbReference type="Ensembl" id="ENSPSTP00000021889.1"/>
    </source>
</evidence>
<dbReference type="SUPFAM" id="SSF48452">
    <property type="entry name" value="TPR-like"/>
    <property type="match status" value="1"/>
</dbReference>
<keyword evidence="5" id="KW-0809">Transit peptide</keyword>
<keyword evidence="6" id="KW-0496">Mitochondrion</keyword>